<dbReference type="KEGG" id="shal:SHALO_0956"/>
<sequence length="178" mass="20714">MQTTYQMFIETLVPSDELIVSRTDLQGNITYANETFAQISGYEVDELIGKPHNIVRHPDMPRSIFQTLWQSLAYGQMWRGYVKNLRKDGGYYWVYAEVSGVYKEGVLVEYKSLRAPIDEATKVIMQKAYDERKTQEEKISRAVIYLQSDLVEKLEKLAHEQKRSADEIMNEIVSDTLF</sequence>
<dbReference type="AlphaFoldDB" id="A0A1D7TIC3"/>
<evidence type="ECO:0000259" key="1">
    <source>
        <dbReference type="PROSITE" id="PS50112"/>
    </source>
</evidence>
<keyword evidence="3" id="KW-1185">Reference proteome</keyword>
<dbReference type="CDD" id="cd00130">
    <property type="entry name" value="PAS"/>
    <property type="match status" value="1"/>
</dbReference>
<dbReference type="SMART" id="SM00091">
    <property type="entry name" value="PAS"/>
    <property type="match status" value="1"/>
</dbReference>
<gene>
    <name evidence="2" type="ORF">SHALO_0956</name>
</gene>
<dbReference type="STRING" id="1193502.SHALO_0956"/>
<dbReference type="EMBL" id="CP017111">
    <property type="protein sequence ID" value="AOO64737.1"/>
    <property type="molecule type" value="Genomic_DNA"/>
</dbReference>
<dbReference type="SUPFAM" id="SSF55785">
    <property type="entry name" value="PYP-like sensor domain (PAS domain)"/>
    <property type="match status" value="1"/>
</dbReference>
<dbReference type="PATRIC" id="fig|1193502.14.peg.964"/>
<feature type="domain" description="PAS" evidence="1">
    <location>
        <begin position="24"/>
        <end position="75"/>
    </location>
</feature>
<protein>
    <submittedName>
        <fullName evidence="2">NifL-like regulatory protein</fullName>
    </submittedName>
</protein>
<evidence type="ECO:0000313" key="2">
    <source>
        <dbReference type="EMBL" id="AOO64737.1"/>
    </source>
</evidence>
<dbReference type="Gene3D" id="3.30.450.20">
    <property type="entry name" value="PAS domain"/>
    <property type="match status" value="1"/>
</dbReference>
<proteinExistence type="predicted"/>
<evidence type="ECO:0000313" key="3">
    <source>
        <dbReference type="Proteomes" id="UP000094609"/>
    </source>
</evidence>
<dbReference type="Proteomes" id="UP000094609">
    <property type="component" value="Chromosome"/>
</dbReference>
<accession>A0A1D7TIC3</accession>
<dbReference type="RefSeq" id="WP_069477594.1">
    <property type="nucleotide sequence ID" value="NZ_CP017111.1"/>
</dbReference>
<dbReference type="Pfam" id="PF08447">
    <property type="entry name" value="PAS_3"/>
    <property type="match status" value="1"/>
</dbReference>
<reference evidence="3" key="1">
    <citation type="submission" date="2016-08" db="EMBL/GenBank/DDBJ databases">
        <title>Complete genome sequence of the organohalide-respiring Epsilonproteobacterium Sulfurospirillum halorespirans.</title>
        <authorList>
            <person name="Goris T."/>
            <person name="Zimmermann J."/>
            <person name="Schenz B."/>
            <person name="Lemos M."/>
            <person name="Hackermueller J."/>
            <person name="Diekert G."/>
        </authorList>
    </citation>
    <scope>NUCLEOTIDE SEQUENCE [LARGE SCALE GENOMIC DNA]</scope>
    <source>
        <strain>DSM 13726</strain>
        <strain evidence="3">PCE-M2</strain>
    </source>
</reference>
<organism evidence="2 3">
    <name type="scientific">Sulfurospirillum halorespirans DSM 13726</name>
    <dbReference type="NCBI Taxonomy" id="1193502"/>
    <lineage>
        <taxon>Bacteria</taxon>
        <taxon>Pseudomonadati</taxon>
        <taxon>Campylobacterota</taxon>
        <taxon>Epsilonproteobacteria</taxon>
        <taxon>Campylobacterales</taxon>
        <taxon>Sulfurospirillaceae</taxon>
        <taxon>Sulfurospirillum</taxon>
    </lineage>
</organism>
<dbReference type="InterPro" id="IPR035965">
    <property type="entry name" value="PAS-like_dom_sf"/>
</dbReference>
<dbReference type="PROSITE" id="PS50112">
    <property type="entry name" value="PAS"/>
    <property type="match status" value="1"/>
</dbReference>
<name>A0A1D7TIC3_9BACT</name>
<dbReference type="InterPro" id="IPR013655">
    <property type="entry name" value="PAS_fold_3"/>
</dbReference>
<dbReference type="InterPro" id="IPR000014">
    <property type="entry name" value="PAS"/>
</dbReference>
<dbReference type="NCBIfam" id="TIGR00229">
    <property type="entry name" value="sensory_box"/>
    <property type="match status" value="1"/>
</dbReference>